<dbReference type="AlphaFoldDB" id="A0A1H6VHK5"/>
<accession>A0A2H4PZE3</accession>
<feature type="domain" description="UspA" evidence="2">
    <location>
        <begin position="3"/>
        <end position="131"/>
    </location>
</feature>
<dbReference type="RefSeq" id="WP_089672867.1">
    <property type="nucleotide sequence ID" value="NZ_CP024845.1"/>
</dbReference>
<evidence type="ECO:0000256" key="1">
    <source>
        <dbReference type="ARBA" id="ARBA00008791"/>
    </source>
</evidence>
<dbReference type="PANTHER" id="PTHR46268:SF6">
    <property type="entry name" value="UNIVERSAL STRESS PROTEIN UP12"/>
    <property type="match status" value="1"/>
</dbReference>
<dbReference type="KEGG" id="hae:halTADL_0697"/>
<evidence type="ECO:0000313" key="4">
    <source>
        <dbReference type="Proteomes" id="UP000198888"/>
    </source>
</evidence>
<dbReference type="EMBL" id="FNYR01000015">
    <property type="protein sequence ID" value="SEI99685.1"/>
    <property type="molecule type" value="Genomic_DNA"/>
</dbReference>
<accession>A0A1H6VHK5</accession>
<reference evidence="3 4" key="1">
    <citation type="submission" date="2016-10" db="EMBL/GenBank/DDBJ databases">
        <authorList>
            <person name="de Groot N.N."/>
        </authorList>
    </citation>
    <scope>NUCLEOTIDE SEQUENCE [LARGE SCALE GENOMIC DNA]</scope>
    <source>
        <strain evidence="3 4">DSM 22187</strain>
    </source>
</reference>
<name>A0A1H6VHK5_9EURY</name>
<dbReference type="STRING" id="1073996.SAMN05444271_11548"/>
<dbReference type="OrthoDB" id="307404at2157"/>
<gene>
    <name evidence="3" type="ORF">SAMN05444271_11548</name>
</gene>
<dbReference type="PANTHER" id="PTHR46268">
    <property type="entry name" value="STRESS RESPONSE PROTEIN NHAX"/>
    <property type="match status" value="1"/>
</dbReference>
<dbReference type="GeneID" id="35001514"/>
<dbReference type="InterPro" id="IPR006016">
    <property type="entry name" value="UspA"/>
</dbReference>
<proteinExistence type="inferred from homology"/>
<protein>
    <submittedName>
        <fullName evidence="3">Nucleotide-binding universal stress protein, UspA family</fullName>
    </submittedName>
</protein>
<organism evidence="3 4">
    <name type="scientific">Halohasta litchfieldiae</name>
    <dbReference type="NCBI Taxonomy" id="1073996"/>
    <lineage>
        <taxon>Archaea</taxon>
        <taxon>Methanobacteriati</taxon>
        <taxon>Methanobacteriota</taxon>
        <taxon>Stenosarchaea group</taxon>
        <taxon>Halobacteria</taxon>
        <taxon>Halobacteriales</taxon>
        <taxon>Haloferacaceae</taxon>
        <taxon>Halohasta</taxon>
    </lineage>
</organism>
<evidence type="ECO:0000259" key="2">
    <source>
        <dbReference type="Pfam" id="PF00582"/>
    </source>
</evidence>
<sequence length="133" mass="14166">MVVLAAISDADTDEQILAEAVKLADAFDDELHVVHVRSYDSLSDTEQDATDKTVKQQTKAIAAAAVEDVDRSVVPVGLIGQPAAEILEYAEEIDTRYLVIGGQKRSPVGKALFGSTTQKVLLGAERPVVTVMG</sequence>
<dbReference type="Pfam" id="PF00582">
    <property type="entry name" value="Usp"/>
    <property type="match status" value="1"/>
</dbReference>
<dbReference type="InterPro" id="IPR014729">
    <property type="entry name" value="Rossmann-like_a/b/a_fold"/>
</dbReference>
<dbReference type="Proteomes" id="UP000198888">
    <property type="component" value="Unassembled WGS sequence"/>
</dbReference>
<dbReference type="Gene3D" id="3.40.50.620">
    <property type="entry name" value="HUPs"/>
    <property type="match status" value="1"/>
</dbReference>
<keyword evidence="4" id="KW-1185">Reference proteome</keyword>
<dbReference type="SUPFAM" id="SSF52402">
    <property type="entry name" value="Adenine nucleotide alpha hydrolases-like"/>
    <property type="match status" value="1"/>
</dbReference>
<comment type="similarity">
    <text evidence="1">Belongs to the universal stress protein A family.</text>
</comment>
<dbReference type="CDD" id="cd00293">
    <property type="entry name" value="USP-like"/>
    <property type="match status" value="1"/>
</dbReference>
<evidence type="ECO:0000313" key="3">
    <source>
        <dbReference type="EMBL" id="SEI99685.1"/>
    </source>
</evidence>